<proteinExistence type="predicted"/>
<dbReference type="InterPro" id="IPR036388">
    <property type="entry name" value="WH-like_DNA-bd_sf"/>
</dbReference>
<evidence type="ECO:0000313" key="2">
    <source>
        <dbReference type="Proteomes" id="UP000811844"/>
    </source>
</evidence>
<dbReference type="RefSeq" id="WP_153666211.1">
    <property type="nucleotide sequence ID" value="NZ_JAAIKR010000025.1"/>
</dbReference>
<dbReference type="SUPFAM" id="SSF46785">
    <property type="entry name" value="Winged helix' DNA-binding domain"/>
    <property type="match status" value="1"/>
</dbReference>
<evidence type="ECO:0000313" key="1">
    <source>
        <dbReference type="EMBL" id="MBR9729591.1"/>
    </source>
</evidence>
<sequence length="185" mass="20760">MNQNIVQLKLRDYTARADVHGNQEGKIVYRSLLEALESYPDTKLFEISLADISRTDASFPRESVVALAKQFRGEKGFFLTGLSIDDRDFIDNWHYAALIKKQPLTVWFKEGYKTLGPELSSAMTEILSYILGKGETTTSEVAKFFDLTAPNASSKLKKLANDGYILRVEQVASSGGMEFVYCPIK</sequence>
<dbReference type="Pfam" id="PF13412">
    <property type="entry name" value="HTH_24"/>
    <property type="match status" value="1"/>
</dbReference>
<protein>
    <submittedName>
        <fullName evidence="1">Helix-turn-helix transcriptional regulator</fullName>
    </submittedName>
</protein>
<reference evidence="1 2" key="1">
    <citation type="submission" date="2020-02" db="EMBL/GenBank/DDBJ databases">
        <title>Shewanella WXL01 sp. nov., a marine bacterium isolated from green algae in Luhuitou Fringing Reef (Northern South China Sea).</title>
        <authorList>
            <person name="Wang X."/>
        </authorList>
    </citation>
    <scope>NUCLEOTIDE SEQUENCE [LARGE SCALE GENOMIC DNA]</scope>
    <source>
        <strain evidence="1 2">MCCC 1A01895</strain>
    </source>
</reference>
<organism evidence="1 2">
    <name type="scientific">Shewanella intestini</name>
    <dbReference type="NCBI Taxonomy" id="2017544"/>
    <lineage>
        <taxon>Bacteria</taxon>
        <taxon>Pseudomonadati</taxon>
        <taxon>Pseudomonadota</taxon>
        <taxon>Gammaproteobacteria</taxon>
        <taxon>Alteromonadales</taxon>
        <taxon>Shewanellaceae</taxon>
        <taxon>Shewanella</taxon>
    </lineage>
</organism>
<name>A0ABS5I6Q4_9GAMM</name>
<gene>
    <name evidence="1" type="ORF">G3R48_16600</name>
</gene>
<comment type="caution">
    <text evidence="1">The sequence shown here is derived from an EMBL/GenBank/DDBJ whole genome shotgun (WGS) entry which is preliminary data.</text>
</comment>
<accession>A0ABS5I6Q4</accession>
<dbReference type="InterPro" id="IPR036390">
    <property type="entry name" value="WH_DNA-bd_sf"/>
</dbReference>
<dbReference type="Gene3D" id="1.10.10.10">
    <property type="entry name" value="Winged helix-like DNA-binding domain superfamily/Winged helix DNA-binding domain"/>
    <property type="match status" value="1"/>
</dbReference>
<dbReference type="Proteomes" id="UP000811844">
    <property type="component" value="Unassembled WGS sequence"/>
</dbReference>
<dbReference type="EMBL" id="JAAIKR010000025">
    <property type="protein sequence ID" value="MBR9729591.1"/>
    <property type="molecule type" value="Genomic_DNA"/>
</dbReference>
<keyword evidence="2" id="KW-1185">Reference proteome</keyword>